<comment type="subcellular location">
    <subcellularLocation>
        <location evidence="1">Membrane</location>
        <topology evidence="1">Multi-pass membrane protein</topology>
    </subcellularLocation>
</comment>
<feature type="region of interest" description="Disordered" evidence="6">
    <location>
        <begin position="338"/>
        <end position="383"/>
    </location>
</feature>
<name>A0A0J9V472_FUSO4</name>
<dbReference type="PANTHER" id="PTHR33048">
    <property type="entry name" value="PTH11-LIKE INTEGRAL MEMBRANE PROTEIN (AFU_ORTHOLOGUE AFUA_5G11245)"/>
    <property type="match status" value="1"/>
</dbReference>
<feature type="compositionally biased region" description="Basic and acidic residues" evidence="6">
    <location>
        <begin position="338"/>
        <end position="351"/>
    </location>
</feature>
<reference evidence="9" key="2">
    <citation type="journal article" date="2010" name="Nature">
        <title>Comparative genomics reveals mobile pathogenicity chromosomes in Fusarium.</title>
        <authorList>
            <person name="Ma L.J."/>
            <person name="van der Does H.C."/>
            <person name="Borkovich K.A."/>
            <person name="Coleman J.J."/>
            <person name="Daboussi M.J."/>
            <person name="Di Pietro A."/>
            <person name="Dufresne M."/>
            <person name="Freitag M."/>
            <person name="Grabherr M."/>
            <person name="Henrissat B."/>
            <person name="Houterman P.M."/>
            <person name="Kang S."/>
            <person name="Shim W.B."/>
            <person name="Woloshuk C."/>
            <person name="Xie X."/>
            <person name="Xu J.R."/>
            <person name="Antoniw J."/>
            <person name="Baker S.E."/>
            <person name="Bluhm B.H."/>
            <person name="Breakspear A."/>
            <person name="Brown D.W."/>
            <person name="Butchko R.A."/>
            <person name="Chapman S."/>
            <person name="Coulson R."/>
            <person name="Coutinho P.M."/>
            <person name="Danchin E.G."/>
            <person name="Diener A."/>
            <person name="Gale L.R."/>
            <person name="Gardiner D.M."/>
            <person name="Goff S."/>
            <person name="Hammond-Kosack K.E."/>
            <person name="Hilburn K."/>
            <person name="Hua-Van A."/>
            <person name="Jonkers W."/>
            <person name="Kazan K."/>
            <person name="Kodira C.D."/>
            <person name="Koehrsen M."/>
            <person name="Kumar L."/>
            <person name="Lee Y.H."/>
            <person name="Li L."/>
            <person name="Manners J.M."/>
            <person name="Miranda-Saavedra D."/>
            <person name="Mukherjee M."/>
            <person name="Park G."/>
            <person name="Park J."/>
            <person name="Park S.Y."/>
            <person name="Proctor R.H."/>
            <person name="Regev A."/>
            <person name="Ruiz-Roldan M.C."/>
            <person name="Sain D."/>
            <person name="Sakthikumar S."/>
            <person name="Sykes S."/>
            <person name="Schwartz D.C."/>
            <person name="Turgeon B.G."/>
            <person name="Wapinski I."/>
            <person name="Yoder O."/>
            <person name="Young S."/>
            <person name="Zeng Q."/>
            <person name="Zhou S."/>
            <person name="Galagan J."/>
            <person name="Cuomo C.A."/>
            <person name="Kistler H.C."/>
            <person name="Rep M."/>
        </authorList>
    </citation>
    <scope>NUCLEOTIDE SEQUENCE [LARGE SCALE GENOMIC DNA]</scope>
    <source>
        <strain evidence="9">4287</strain>
    </source>
</reference>
<dbReference type="GeneID" id="28948812"/>
<evidence type="ECO:0000259" key="8">
    <source>
        <dbReference type="Pfam" id="PF20684"/>
    </source>
</evidence>
<protein>
    <recommendedName>
        <fullName evidence="8">Rhodopsin domain-containing protein</fullName>
    </recommendedName>
</protein>
<dbReference type="VEuPathDB" id="FungiDB:FOXG_07055"/>
<dbReference type="Proteomes" id="UP000009097">
    <property type="component" value="Unassembled WGS sequence"/>
</dbReference>
<dbReference type="Pfam" id="PF20684">
    <property type="entry name" value="Fung_rhodopsin"/>
    <property type="match status" value="1"/>
</dbReference>
<feature type="domain" description="Rhodopsin" evidence="8">
    <location>
        <begin position="38"/>
        <end position="297"/>
    </location>
</feature>
<feature type="compositionally biased region" description="Polar residues" evidence="6">
    <location>
        <begin position="368"/>
        <end position="383"/>
    </location>
</feature>
<feature type="transmembrane region" description="Helical" evidence="7">
    <location>
        <begin position="20"/>
        <end position="41"/>
    </location>
</feature>
<dbReference type="PANTHER" id="PTHR33048:SF155">
    <property type="entry name" value="INTEGRAL MEMBRANE PROTEIN"/>
    <property type="match status" value="1"/>
</dbReference>
<dbReference type="AlphaFoldDB" id="A0A0J9V472"/>
<sequence>MPAMHSLPPDIAAQNKGPAMMAVMYSFTALSSLTVVGRVFSRYKKLGHLAIDDYVIILSLGFVFAYVGCWTAAILAGSGRHEATLTVAELDRSIFFFMVGLVPGVLSLALPKFAVVNLLIKILFPSPPHERLLWSLPIANIVLVLGAFGVHYSECDPPSARWTLYAPAKCRSSTGTIVYSVVVGSFSAVVDFYLAIYPAIVLWSLHMHLKKKLALSVALGFGAWFVSCRELVPVKSRHGLISALSAGCAAVRKVMEVPSMGDGTDYTYDSGSLVIWITIETNSVIIAACIPMLLPFLELLFGKKFLSAPVPSSLNRISGARPGSRTRNITATNKSVEIEKRRTSDEVEERMGSVLLLEEPSHDEERGQNQTADNIRQRKPQLT</sequence>
<feature type="transmembrane region" description="Helical" evidence="7">
    <location>
        <begin position="94"/>
        <end position="120"/>
    </location>
</feature>
<comment type="similarity">
    <text evidence="5">Belongs to the SAT4 family.</text>
</comment>
<evidence type="ECO:0000256" key="7">
    <source>
        <dbReference type="SAM" id="Phobius"/>
    </source>
</evidence>
<evidence type="ECO:0000256" key="5">
    <source>
        <dbReference type="ARBA" id="ARBA00038359"/>
    </source>
</evidence>
<evidence type="ECO:0000313" key="10">
    <source>
        <dbReference type="Proteomes" id="UP000009097"/>
    </source>
</evidence>
<gene>
    <name evidence="9" type="ORF">FOXG_07055</name>
</gene>
<feature type="transmembrane region" description="Helical" evidence="7">
    <location>
        <begin position="273"/>
        <end position="297"/>
    </location>
</feature>
<dbReference type="OrthoDB" id="5429740at2759"/>
<accession>A0A0J9V472</accession>
<keyword evidence="4 7" id="KW-0472">Membrane</keyword>
<dbReference type="InterPro" id="IPR052337">
    <property type="entry name" value="SAT4-like"/>
</dbReference>
<evidence type="ECO:0000256" key="2">
    <source>
        <dbReference type="ARBA" id="ARBA00022692"/>
    </source>
</evidence>
<keyword evidence="2 7" id="KW-0812">Transmembrane</keyword>
<dbReference type="GO" id="GO:0016020">
    <property type="term" value="C:membrane"/>
    <property type="evidence" value="ECO:0007669"/>
    <property type="project" value="UniProtKB-SubCell"/>
</dbReference>
<proteinExistence type="inferred from homology"/>
<feature type="transmembrane region" description="Helical" evidence="7">
    <location>
        <begin position="132"/>
        <end position="152"/>
    </location>
</feature>
<organism evidence="9 10">
    <name type="scientific">Fusarium oxysporum f. sp. lycopersici (strain 4287 / CBS 123668 / FGSC 9935 / NRRL 34936)</name>
    <name type="common">Fusarium vascular wilt of tomato</name>
    <dbReference type="NCBI Taxonomy" id="426428"/>
    <lineage>
        <taxon>Eukaryota</taxon>
        <taxon>Fungi</taxon>
        <taxon>Dikarya</taxon>
        <taxon>Ascomycota</taxon>
        <taxon>Pezizomycotina</taxon>
        <taxon>Sordariomycetes</taxon>
        <taxon>Hypocreomycetidae</taxon>
        <taxon>Hypocreales</taxon>
        <taxon>Nectriaceae</taxon>
        <taxon>Fusarium</taxon>
        <taxon>Fusarium oxysporum species complex</taxon>
    </lineage>
</organism>
<feature type="transmembrane region" description="Helical" evidence="7">
    <location>
        <begin position="53"/>
        <end position="74"/>
    </location>
</feature>
<evidence type="ECO:0000256" key="6">
    <source>
        <dbReference type="SAM" id="MobiDB-lite"/>
    </source>
</evidence>
<reference evidence="9" key="1">
    <citation type="submission" date="2007-04" db="EMBL/GenBank/DDBJ databases">
        <authorList>
            <consortium name="The Broad Institute Genome Sequencing Platform"/>
            <person name="Birren B."/>
            <person name="Lander E."/>
            <person name="Galagan J."/>
            <person name="Nusbaum C."/>
            <person name="Devon K."/>
            <person name="Ma L.-J."/>
            <person name="Jaffe D."/>
            <person name="Butler J."/>
            <person name="Alvarez P."/>
            <person name="Gnerre S."/>
            <person name="Grabherr M."/>
            <person name="Kleber M."/>
            <person name="Mauceli E."/>
            <person name="Brockman W."/>
            <person name="MacCallum I.A."/>
            <person name="Young S."/>
            <person name="LaButti K."/>
            <person name="DeCaprio D."/>
            <person name="Crawford M."/>
            <person name="Koehrsen M."/>
            <person name="Engels R."/>
            <person name="Montgomery P."/>
            <person name="Pearson M."/>
            <person name="Howarth C."/>
            <person name="Larson L."/>
            <person name="White J."/>
            <person name="O'Leary S."/>
            <person name="Kodira C."/>
            <person name="Zeng Q."/>
            <person name="Yandava C."/>
            <person name="Alvarado L."/>
            <person name="Kistler C."/>
            <person name="Shim W.-B."/>
            <person name="Kang S."/>
            <person name="Woloshuk C."/>
        </authorList>
    </citation>
    <scope>NUCLEOTIDE SEQUENCE</scope>
    <source>
        <strain evidence="9">4287</strain>
    </source>
</reference>
<keyword evidence="3 7" id="KW-1133">Transmembrane helix</keyword>
<dbReference type="KEGG" id="fox:FOXG_07055"/>
<evidence type="ECO:0000256" key="4">
    <source>
        <dbReference type="ARBA" id="ARBA00023136"/>
    </source>
</evidence>
<evidence type="ECO:0000256" key="3">
    <source>
        <dbReference type="ARBA" id="ARBA00022989"/>
    </source>
</evidence>
<evidence type="ECO:0000256" key="1">
    <source>
        <dbReference type="ARBA" id="ARBA00004141"/>
    </source>
</evidence>
<evidence type="ECO:0000313" key="9">
    <source>
        <dbReference type="EMBL" id="KNB06294.1"/>
    </source>
</evidence>
<dbReference type="EMBL" id="DS231704">
    <property type="protein sequence ID" value="KNB06294.1"/>
    <property type="molecule type" value="Genomic_DNA"/>
</dbReference>
<dbReference type="RefSeq" id="XP_018244339.1">
    <property type="nucleotide sequence ID" value="XM_018385687.1"/>
</dbReference>
<dbReference type="InterPro" id="IPR049326">
    <property type="entry name" value="Rhodopsin_dom_fungi"/>
</dbReference>
<feature type="transmembrane region" description="Helical" evidence="7">
    <location>
        <begin position="177"/>
        <end position="201"/>
    </location>
</feature>